<dbReference type="InterPro" id="IPR015942">
    <property type="entry name" value="Asp/Glu/hydantoin_racemase"/>
</dbReference>
<sequence>MSKILIINPNTSQAFTTLIERVAKDVLKGTGIDIEATSPTQGPMSIESMMDEVVSAYWTIDHVIPRISQYDGFIVACYSAHPSIPALREYTEKPVIGIMEGSIYHSLPLGEKFSIVTTAPRWKPLLEEGVRNMGLKERCASERTSGLAVMELEQLDPDIVIDRLCQEARRAVDEDGAEVIVLGCAGMAGLEQAVYEATRVPVVDGVRASVEYMAGLVRSKLKVSKRLLYSKLPDRPHEIKVPDMGVAMAYGAKQAISDRIMKPFISIMDYKNINTTVMYDAK</sequence>
<dbReference type="Proteomes" id="UP001479436">
    <property type="component" value="Unassembled WGS sequence"/>
</dbReference>
<comment type="caution">
    <text evidence="2">The sequence shown here is derived from an EMBL/GenBank/DDBJ whole genome shotgun (WGS) entry which is preliminary data.</text>
</comment>
<dbReference type="InterPro" id="IPR053714">
    <property type="entry name" value="Iso_Racemase_Enz_sf"/>
</dbReference>
<evidence type="ECO:0000313" key="2">
    <source>
        <dbReference type="EMBL" id="KAK9764995.1"/>
    </source>
</evidence>
<dbReference type="PANTHER" id="PTHR28047:SF5">
    <property type="entry name" value="PROTEIN DCG1"/>
    <property type="match status" value="1"/>
</dbReference>
<dbReference type="EMBL" id="JASJQH010000331">
    <property type="protein sequence ID" value="KAK9764995.1"/>
    <property type="molecule type" value="Genomic_DNA"/>
</dbReference>
<gene>
    <name evidence="2" type="ORF">K7432_007025</name>
</gene>
<protein>
    <recommendedName>
        <fullName evidence="4">Hydantoin racemase</fullName>
    </recommendedName>
</protein>
<comment type="similarity">
    <text evidence="1">Belongs to the HyuE racemase family.</text>
</comment>
<proteinExistence type="inferred from homology"/>
<accession>A0ABR2WU51</accession>
<evidence type="ECO:0008006" key="4">
    <source>
        <dbReference type="Google" id="ProtNLM"/>
    </source>
</evidence>
<reference evidence="2 3" key="1">
    <citation type="submission" date="2023-04" db="EMBL/GenBank/DDBJ databases">
        <title>Genome of Basidiobolus ranarum AG-B5.</title>
        <authorList>
            <person name="Stajich J.E."/>
            <person name="Carter-House D."/>
            <person name="Gryganskyi A."/>
        </authorList>
    </citation>
    <scope>NUCLEOTIDE SEQUENCE [LARGE SCALE GENOMIC DNA]</scope>
    <source>
        <strain evidence="2 3">AG-B5</strain>
    </source>
</reference>
<dbReference type="PANTHER" id="PTHR28047">
    <property type="entry name" value="PROTEIN DCG1"/>
    <property type="match status" value="1"/>
</dbReference>
<keyword evidence="3" id="KW-1185">Reference proteome</keyword>
<dbReference type="Gene3D" id="3.40.50.12500">
    <property type="match status" value="1"/>
</dbReference>
<dbReference type="Pfam" id="PF01177">
    <property type="entry name" value="Asp_Glu_race"/>
    <property type="match status" value="1"/>
</dbReference>
<evidence type="ECO:0000256" key="1">
    <source>
        <dbReference type="ARBA" id="ARBA00038414"/>
    </source>
</evidence>
<dbReference type="InterPro" id="IPR052186">
    <property type="entry name" value="Hydantoin_racemase-like"/>
</dbReference>
<organism evidence="2 3">
    <name type="scientific">Basidiobolus ranarum</name>
    <dbReference type="NCBI Taxonomy" id="34480"/>
    <lineage>
        <taxon>Eukaryota</taxon>
        <taxon>Fungi</taxon>
        <taxon>Fungi incertae sedis</taxon>
        <taxon>Zoopagomycota</taxon>
        <taxon>Entomophthoromycotina</taxon>
        <taxon>Basidiobolomycetes</taxon>
        <taxon>Basidiobolales</taxon>
        <taxon>Basidiobolaceae</taxon>
        <taxon>Basidiobolus</taxon>
    </lineage>
</organism>
<name>A0ABR2WU51_9FUNG</name>
<evidence type="ECO:0000313" key="3">
    <source>
        <dbReference type="Proteomes" id="UP001479436"/>
    </source>
</evidence>